<organism evidence="2 3">
    <name type="scientific">Araneus ventricosus</name>
    <name type="common">Orbweaver spider</name>
    <name type="synonym">Epeira ventricosa</name>
    <dbReference type="NCBI Taxonomy" id="182803"/>
    <lineage>
        <taxon>Eukaryota</taxon>
        <taxon>Metazoa</taxon>
        <taxon>Ecdysozoa</taxon>
        <taxon>Arthropoda</taxon>
        <taxon>Chelicerata</taxon>
        <taxon>Arachnida</taxon>
        <taxon>Araneae</taxon>
        <taxon>Araneomorphae</taxon>
        <taxon>Entelegynae</taxon>
        <taxon>Araneoidea</taxon>
        <taxon>Araneidae</taxon>
        <taxon>Araneus</taxon>
    </lineage>
</organism>
<name>A0A4Y2GHU1_ARAVE</name>
<keyword evidence="3" id="KW-1185">Reference proteome</keyword>
<dbReference type="Proteomes" id="UP000499080">
    <property type="component" value="Unassembled WGS sequence"/>
</dbReference>
<comment type="caution">
    <text evidence="2">The sequence shown here is derived from an EMBL/GenBank/DDBJ whole genome shotgun (WGS) entry which is preliminary data.</text>
</comment>
<dbReference type="EMBL" id="BGPR01001417">
    <property type="protein sequence ID" value="GBM53412.1"/>
    <property type="molecule type" value="Genomic_DNA"/>
</dbReference>
<accession>A0A4Y2GHU1</accession>
<sequence length="107" mass="12216">MSGNRGGHAMTAPLPGGMLHPETHEQCCSSVEERRPVERRLLLEIVELHTIATCQGRCWTSQSAPHGAWCFVITCVRTPLHYRHSLGYCPMYRKFQPFVSVRHNKRS</sequence>
<evidence type="ECO:0000256" key="1">
    <source>
        <dbReference type="SAM" id="MobiDB-lite"/>
    </source>
</evidence>
<proteinExistence type="predicted"/>
<dbReference type="AlphaFoldDB" id="A0A4Y2GHU1"/>
<evidence type="ECO:0000313" key="2">
    <source>
        <dbReference type="EMBL" id="GBM53412.1"/>
    </source>
</evidence>
<protein>
    <submittedName>
        <fullName evidence="2">Uncharacterized protein</fullName>
    </submittedName>
</protein>
<evidence type="ECO:0000313" key="3">
    <source>
        <dbReference type="Proteomes" id="UP000499080"/>
    </source>
</evidence>
<gene>
    <name evidence="2" type="ORF">AVEN_73441_1</name>
</gene>
<feature type="region of interest" description="Disordered" evidence="1">
    <location>
        <begin position="1"/>
        <end position="25"/>
    </location>
</feature>
<reference evidence="2 3" key="1">
    <citation type="journal article" date="2019" name="Sci. Rep.">
        <title>Orb-weaving spider Araneus ventricosus genome elucidates the spidroin gene catalogue.</title>
        <authorList>
            <person name="Kono N."/>
            <person name="Nakamura H."/>
            <person name="Ohtoshi R."/>
            <person name="Moran D.A.P."/>
            <person name="Shinohara A."/>
            <person name="Yoshida Y."/>
            <person name="Fujiwara M."/>
            <person name="Mori M."/>
            <person name="Tomita M."/>
            <person name="Arakawa K."/>
        </authorList>
    </citation>
    <scope>NUCLEOTIDE SEQUENCE [LARGE SCALE GENOMIC DNA]</scope>
</reference>